<dbReference type="RefSeq" id="WP_191717948.1">
    <property type="nucleotide sequence ID" value="NZ_JACSQP010000002.1"/>
</dbReference>
<proteinExistence type="predicted"/>
<dbReference type="Proteomes" id="UP000648352">
    <property type="component" value="Unassembled WGS sequence"/>
</dbReference>
<gene>
    <name evidence="1" type="ORF">H9651_04845</name>
</gene>
<reference evidence="1 2" key="1">
    <citation type="submission" date="2020-08" db="EMBL/GenBank/DDBJ databases">
        <title>A Genomic Blueprint of the Chicken Gut Microbiome.</title>
        <authorList>
            <person name="Gilroy R."/>
            <person name="Ravi A."/>
            <person name="Getino M."/>
            <person name="Pursley I."/>
            <person name="Horton D.L."/>
            <person name="Alikhan N.-F."/>
            <person name="Baker D."/>
            <person name="Gharbi K."/>
            <person name="Hall N."/>
            <person name="Watson M."/>
            <person name="Adriaenssens E.M."/>
            <person name="Foster-Nyarko E."/>
            <person name="Jarju S."/>
            <person name="Secka A."/>
            <person name="Antonio M."/>
            <person name="Oren A."/>
            <person name="Chaudhuri R."/>
            <person name="La Ragione R.M."/>
            <person name="Hildebrand F."/>
            <person name="Pallen M.J."/>
        </authorList>
    </citation>
    <scope>NUCLEOTIDE SEQUENCE [LARGE SCALE GENOMIC DNA]</scope>
    <source>
        <strain evidence="1 2">Sa4CUA7</strain>
    </source>
</reference>
<evidence type="ECO:0008006" key="3">
    <source>
        <dbReference type="Google" id="ProtNLM"/>
    </source>
</evidence>
<protein>
    <recommendedName>
        <fullName evidence="3">DUF1795 domain-containing protein</fullName>
    </recommendedName>
</protein>
<dbReference type="EMBL" id="JACSQP010000002">
    <property type="protein sequence ID" value="MBD7956954.1"/>
    <property type="molecule type" value="Genomic_DNA"/>
</dbReference>
<comment type="caution">
    <text evidence="1">The sequence shown here is derived from an EMBL/GenBank/DDBJ whole genome shotgun (WGS) entry which is preliminary data.</text>
</comment>
<sequence length="210" mass="22987">MSAAPTAAPPRLVFRMVGTWWRIDLSSPEAVAASTREMATGVLGRADERATARARLREEFTRAATAAREADAQLLMIQTELGPGQPMSATLTVFEDERMRMSPALGTGTDAVLSVFEKSLPLMDAAGASTAVRRRCLDSEVVRAHRIEETVEIEDGERYTQRRLVAQYWYPVPGTKRLLTAVFSTPLGDIPHTLLSYFDAIVAASAFQDA</sequence>
<name>A0ABR8S1K3_9MICO</name>
<organism evidence="1 2">
    <name type="scientific">Microbacterium pullorum</name>
    <dbReference type="NCBI Taxonomy" id="2762236"/>
    <lineage>
        <taxon>Bacteria</taxon>
        <taxon>Bacillati</taxon>
        <taxon>Actinomycetota</taxon>
        <taxon>Actinomycetes</taxon>
        <taxon>Micrococcales</taxon>
        <taxon>Microbacteriaceae</taxon>
        <taxon>Microbacterium</taxon>
    </lineage>
</organism>
<evidence type="ECO:0000313" key="1">
    <source>
        <dbReference type="EMBL" id="MBD7956954.1"/>
    </source>
</evidence>
<keyword evidence="2" id="KW-1185">Reference proteome</keyword>
<accession>A0ABR8S1K3</accession>
<evidence type="ECO:0000313" key="2">
    <source>
        <dbReference type="Proteomes" id="UP000648352"/>
    </source>
</evidence>